<keyword evidence="3" id="KW-1185">Reference proteome</keyword>
<dbReference type="EnsemblMetazoa" id="MESCA010131-RA">
    <property type="protein sequence ID" value="MESCA010131-PA"/>
    <property type="gene ID" value="MESCA010131"/>
</dbReference>
<feature type="region of interest" description="Disordered" evidence="1">
    <location>
        <begin position="37"/>
        <end position="102"/>
    </location>
</feature>
<accession>T1H1R3</accession>
<dbReference type="EMBL" id="CAQQ02100122">
    <property type="status" value="NOT_ANNOTATED_CDS"/>
    <property type="molecule type" value="Genomic_DNA"/>
</dbReference>
<evidence type="ECO:0000313" key="3">
    <source>
        <dbReference type="Proteomes" id="UP000015102"/>
    </source>
</evidence>
<sequence length="116" mass="13079">MSSILRCLQIAQSQRQVLSASGFAKFTGSKKMYNNFGGFGNGNGRGSDSNSYEKASVSNSWSSGPQNSYQNYNNGRHYNRNLGPNRSFQNNQGFYNNSGMNHFKNYQRGYLRNEYG</sequence>
<name>T1H1R3_MEGSC</name>
<evidence type="ECO:0000256" key="1">
    <source>
        <dbReference type="SAM" id="MobiDB-lite"/>
    </source>
</evidence>
<dbReference type="HOGENOM" id="CLU_2099656_0_0_1"/>
<proteinExistence type="predicted"/>
<evidence type="ECO:0000313" key="2">
    <source>
        <dbReference type="EnsemblMetazoa" id="MESCA010131-PA"/>
    </source>
</evidence>
<feature type="compositionally biased region" description="Polar residues" evidence="1">
    <location>
        <begin position="46"/>
        <end position="100"/>
    </location>
</feature>
<reference evidence="3" key="1">
    <citation type="submission" date="2013-02" db="EMBL/GenBank/DDBJ databases">
        <authorList>
            <person name="Hughes D."/>
        </authorList>
    </citation>
    <scope>NUCLEOTIDE SEQUENCE</scope>
    <source>
        <strain>Durham</strain>
        <strain evidence="3">NC isolate 2 -- Noor lab</strain>
    </source>
</reference>
<protein>
    <submittedName>
        <fullName evidence="2">Uncharacterized protein</fullName>
    </submittedName>
</protein>
<organism evidence="2 3">
    <name type="scientific">Megaselia scalaris</name>
    <name type="common">Humpbacked fly</name>
    <name type="synonym">Phora scalaris</name>
    <dbReference type="NCBI Taxonomy" id="36166"/>
    <lineage>
        <taxon>Eukaryota</taxon>
        <taxon>Metazoa</taxon>
        <taxon>Ecdysozoa</taxon>
        <taxon>Arthropoda</taxon>
        <taxon>Hexapoda</taxon>
        <taxon>Insecta</taxon>
        <taxon>Pterygota</taxon>
        <taxon>Neoptera</taxon>
        <taxon>Endopterygota</taxon>
        <taxon>Diptera</taxon>
        <taxon>Brachycera</taxon>
        <taxon>Muscomorpha</taxon>
        <taxon>Platypezoidea</taxon>
        <taxon>Phoridae</taxon>
        <taxon>Megaseliini</taxon>
        <taxon>Megaselia</taxon>
    </lineage>
</organism>
<dbReference type="AlphaFoldDB" id="T1H1R3"/>
<dbReference type="Proteomes" id="UP000015102">
    <property type="component" value="Unassembled WGS sequence"/>
</dbReference>
<reference evidence="2" key="2">
    <citation type="submission" date="2015-06" db="UniProtKB">
        <authorList>
            <consortium name="EnsemblMetazoa"/>
        </authorList>
    </citation>
    <scope>IDENTIFICATION</scope>
</reference>